<feature type="signal peptide" evidence="1">
    <location>
        <begin position="1"/>
        <end position="20"/>
    </location>
</feature>
<evidence type="ECO:0000313" key="5">
    <source>
        <dbReference type="RefSeq" id="XP_055872501.1"/>
    </source>
</evidence>
<dbReference type="RefSeq" id="XP_055872501.1">
    <property type="nucleotide sequence ID" value="XM_056016526.1"/>
</dbReference>
<dbReference type="RefSeq" id="XP_055872500.1">
    <property type="nucleotide sequence ID" value="XM_056016525.1"/>
</dbReference>
<dbReference type="RefSeq" id="XP_055872502.1">
    <property type="nucleotide sequence ID" value="XM_056016527.1"/>
</dbReference>
<evidence type="ECO:0000313" key="4">
    <source>
        <dbReference type="RefSeq" id="XP_055872500.1"/>
    </source>
</evidence>
<evidence type="ECO:0000259" key="2">
    <source>
        <dbReference type="Pfam" id="PF07699"/>
    </source>
</evidence>
<dbReference type="Gene3D" id="2.10.50.10">
    <property type="entry name" value="Tumor Necrosis Factor Receptor, subunit A, domain 2"/>
    <property type="match status" value="1"/>
</dbReference>
<dbReference type="GeneID" id="106051497"/>
<organism evidence="3 4">
    <name type="scientific">Biomphalaria glabrata</name>
    <name type="common">Bloodfluke planorb</name>
    <name type="synonym">Freshwater snail</name>
    <dbReference type="NCBI Taxonomy" id="6526"/>
    <lineage>
        <taxon>Eukaryota</taxon>
        <taxon>Metazoa</taxon>
        <taxon>Spiralia</taxon>
        <taxon>Lophotrochozoa</taxon>
        <taxon>Mollusca</taxon>
        <taxon>Gastropoda</taxon>
        <taxon>Heterobranchia</taxon>
        <taxon>Euthyneura</taxon>
        <taxon>Panpulmonata</taxon>
        <taxon>Hygrophila</taxon>
        <taxon>Lymnaeoidea</taxon>
        <taxon>Planorbidae</taxon>
        <taxon>Biomphalaria</taxon>
    </lineage>
</organism>
<keyword evidence="3" id="KW-1185">Reference proteome</keyword>
<dbReference type="Proteomes" id="UP001165740">
    <property type="component" value="Chromosome 17"/>
</dbReference>
<feature type="chain" id="PRO_5044702594" evidence="1">
    <location>
        <begin position="21"/>
        <end position="207"/>
    </location>
</feature>
<sequence>MKQLIGILLASSVFTLFIRAQENYRFCDPDVPSRSLTYKTTALLLDSTQSCGAGQYFNQTQVKCLPCPSDTFMTKLMSEKRFASCLPCLKAYGIEVQAESCTETRDATVMCTNAYFRLRDMNLPCASSCSRCEICGAGTYLYQNYEFQKCQGYDDTICCTSPDMKLVNRVCMLRNTPAPLKSEDNGSEREYFKHYVVIITFMLALIV</sequence>
<dbReference type="Pfam" id="PF07699">
    <property type="entry name" value="Ephrin_rec_like"/>
    <property type="match status" value="1"/>
</dbReference>
<dbReference type="InterPro" id="IPR011641">
    <property type="entry name" value="Tyr-kin_ephrin_A/B_rcpt-like"/>
</dbReference>
<keyword evidence="1" id="KW-0732">Signal</keyword>
<dbReference type="AlphaFoldDB" id="A0A9W2ZC79"/>
<accession>A0A9W2ZC79</accession>
<dbReference type="OrthoDB" id="6059889at2759"/>
<gene>
    <name evidence="4 5 6" type="primary">LOC106051497</name>
</gene>
<reference evidence="4 5" key="1">
    <citation type="submission" date="2025-04" db="UniProtKB">
        <authorList>
            <consortium name="RefSeq"/>
        </authorList>
    </citation>
    <scope>IDENTIFICATION</scope>
</reference>
<evidence type="ECO:0000256" key="1">
    <source>
        <dbReference type="SAM" id="SignalP"/>
    </source>
</evidence>
<name>A0A9W2ZC79_BIOGL</name>
<protein>
    <submittedName>
        <fullName evidence="4 5">Uncharacterized protein LOC106051497</fullName>
    </submittedName>
</protein>
<feature type="domain" description="Tyrosine-protein kinase ephrin type A/B receptor-like" evidence="2">
    <location>
        <begin position="54"/>
        <end position="99"/>
    </location>
</feature>
<evidence type="ECO:0000313" key="6">
    <source>
        <dbReference type="RefSeq" id="XP_055872502.1"/>
    </source>
</evidence>
<proteinExistence type="predicted"/>
<evidence type="ECO:0000313" key="3">
    <source>
        <dbReference type="Proteomes" id="UP001165740"/>
    </source>
</evidence>